<dbReference type="InterPro" id="IPR007278">
    <property type="entry name" value="DUF397"/>
</dbReference>
<dbReference type="EMBL" id="CP024985">
    <property type="protein sequence ID" value="ATZ24703.1"/>
    <property type="molecule type" value="Genomic_DNA"/>
</dbReference>
<dbReference type="RefSeq" id="WP_234333402.1">
    <property type="nucleotide sequence ID" value="NZ_CP024985.1"/>
</dbReference>
<evidence type="ECO:0000313" key="2">
    <source>
        <dbReference type="Proteomes" id="UP000231791"/>
    </source>
</evidence>
<dbReference type="Pfam" id="PF04149">
    <property type="entry name" value="DUF397"/>
    <property type="match status" value="1"/>
</dbReference>
<accession>A0A2K8PG30</accession>
<evidence type="ECO:0000313" key="1">
    <source>
        <dbReference type="EMBL" id="ATZ24703.1"/>
    </source>
</evidence>
<gene>
    <name evidence="1" type="ORF">SLAV_14235</name>
</gene>
<dbReference type="AlphaFoldDB" id="A0A2K8PG30"/>
<protein>
    <submittedName>
        <fullName evidence="1">Uncharacterized protein</fullName>
    </submittedName>
</protein>
<dbReference type="GeneID" id="94019153"/>
<dbReference type="KEGG" id="slx:SLAV_14235"/>
<dbReference type="Proteomes" id="UP000231791">
    <property type="component" value="Chromosome"/>
</dbReference>
<sequence length="109" mass="11453">MPGAPSPADNLLKLSEHPSVSIYVIPFDAGGHPGSGQPIYYIHGPVPELDNWQKSIYCGEGESCLHVATTAARFHVTESGAPNAAILTAALDAFAALLTHVKQKAPHRG</sequence>
<organism evidence="1 2">
    <name type="scientific">Streptomyces lavendulae subsp. lavendulae</name>
    <dbReference type="NCBI Taxonomy" id="58340"/>
    <lineage>
        <taxon>Bacteria</taxon>
        <taxon>Bacillati</taxon>
        <taxon>Actinomycetota</taxon>
        <taxon>Actinomycetes</taxon>
        <taxon>Kitasatosporales</taxon>
        <taxon>Streptomycetaceae</taxon>
        <taxon>Streptomyces</taxon>
    </lineage>
</organism>
<name>A0A2K8PG30_STRLA</name>
<reference evidence="1 2" key="1">
    <citation type="submission" date="2017-11" db="EMBL/GenBank/DDBJ databases">
        <title>Complete genome sequence of Streptomyces lavendulae subsp. lavendulae CCM 3239 (formerly 'Streptomyces aureofaciens CCM 3239'), the producer of the angucycline-type antibiotic auricin.</title>
        <authorList>
            <person name="Busche T."/>
            <person name="Novakova R."/>
            <person name="Al'Dilaimi A."/>
            <person name="Homerova D."/>
            <person name="Feckova L."/>
            <person name="Rezuchova B."/>
            <person name="Mingyar E."/>
            <person name="Csolleiova D."/>
            <person name="Bekeova C."/>
            <person name="Winkler A."/>
            <person name="Sevcikova B."/>
            <person name="Kalinowski J."/>
            <person name="Kormanec J."/>
            <person name="Ruckert C."/>
        </authorList>
    </citation>
    <scope>NUCLEOTIDE SEQUENCE [LARGE SCALE GENOMIC DNA]</scope>
    <source>
        <strain evidence="1 2">CCM 3239</strain>
    </source>
</reference>
<proteinExistence type="predicted"/>
<keyword evidence="2" id="KW-1185">Reference proteome</keyword>